<feature type="region of interest" description="Disordered" evidence="1">
    <location>
        <begin position="69"/>
        <end position="100"/>
    </location>
</feature>
<keyword evidence="3" id="KW-1185">Reference proteome</keyword>
<evidence type="ECO:0000313" key="2">
    <source>
        <dbReference type="EMBL" id="KNZ63095.1"/>
    </source>
</evidence>
<protein>
    <submittedName>
        <fullName evidence="2">Uncharacterized protein</fullName>
    </submittedName>
</protein>
<feature type="compositionally biased region" description="Polar residues" evidence="1">
    <location>
        <begin position="27"/>
        <end position="38"/>
    </location>
</feature>
<sequence length="100" mass="11232">MAEEFKQDEVVAANLKCQNFPPKKSGKGSNFQKGSPSNAKKKLNQMKLKDYPKDFLDTKVRVHFHAHPTDLGYGQSEQTPPCRPANHTSQCQHFKRCSGG</sequence>
<dbReference type="Proteomes" id="UP000037035">
    <property type="component" value="Unassembled WGS sequence"/>
</dbReference>
<accession>A0A0L6VSC4</accession>
<dbReference type="VEuPathDB" id="FungiDB:VP01_118g9"/>
<organism evidence="2 3">
    <name type="scientific">Puccinia sorghi</name>
    <dbReference type="NCBI Taxonomy" id="27349"/>
    <lineage>
        <taxon>Eukaryota</taxon>
        <taxon>Fungi</taxon>
        <taxon>Dikarya</taxon>
        <taxon>Basidiomycota</taxon>
        <taxon>Pucciniomycotina</taxon>
        <taxon>Pucciniomycetes</taxon>
        <taxon>Pucciniales</taxon>
        <taxon>Pucciniaceae</taxon>
        <taxon>Puccinia</taxon>
    </lineage>
</organism>
<proteinExistence type="predicted"/>
<name>A0A0L6VSC4_9BASI</name>
<feature type="region of interest" description="Disordered" evidence="1">
    <location>
        <begin position="16"/>
        <end position="45"/>
    </location>
</feature>
<comment type="caution">
    <text evidence="2">The sequence shown here is derived from an EMBL/GenBank/DDBJ whole genome shotgun (WGS) entry which is preliminary data.</text>
</comment>
<dbReference type="EMBL" id="LAVV01002110">
    <property type="protein sequence ID" value="KNZ63095.1"/>
    <property type="molecule type" value="Genomic_DNA"/>
</dbReference>
<evidence type="ECO:0000313" key="3">
    <source>
        <dbReference type="Proteomes" id="UP000037035"/>
    </source>
</evidence>
<evidence type="ECO:0000256" key="1">
    <source>
        <dbReference type="SAM" id="MobiDB-lite"/>
    </source>
</evidence>
<reference evidence="2 3" key="1">
    <citation type="submission" date="2015-08" db="EMBL/GenBank/DDBJ databases">
        <title>Next Generation Sequencing and Analysis of the Genome of Puccinia sorghi L Schw, the Causal Agent of Maize Common Rust.</title>
        <authorList>
            <person name="Rochi L."/>
            <person name="Burguener G."/>
            <person name="Darino M."/>
            <person name="Turjanski A."/>
            <person name="Kreff E."/>
            <person name="Dieguez M.J."/>
            <person name="Sacco F."/>
        </authorList>
    </citation>
    <scope>NUCLEOTIDE SEQUENCE [LARGE SCALE GENOMIC DNA]</scope>
    <source>
        <strain evidence="2 3">RO10H11247</strain>
    </source>
</reference>
<gene>
    <name evidence="2" type="ORF">VP01_118g9</name>
</gene>
<dbReference type="AlphaFoldDB" id="A0A0L6VSC4"/>